<dbReference type="Gene3D" id="3.40.1260.10">
    <property type="entry name" value="DsrEFH-like"/>
    <property type="match status" value="1"/>
</dbReference>
<dbReference type="Proteomes" id="UP000190367">
    <property type="component" value="Unassembled WGS sequence"/>
</dbReference>
<sequence length="115" mass="12953">MQVIFQITAAAPEAQKALLGQLHNLLQYYHDRQSRITVEVAVHGDAYPLLFTADNPFAGKVEELHARSVSWLICQNTINGRQLKMDQLLPFVEVVPAAVAHLVERQAEGWAYIRC</sequence>
<dbReference type="PANTHER" id="PTHR37691">
    <property type="entry name" value="BLR3518 PROTEIN"/>
    <property type="match status" value="1"/>
</dbReference>
<dbReference type="AlphaFoldDB" id="A0A1T4SMY3"/>
<proteinExistence type="predicted"/>
<protein>
    <submittedName>
        <fullName evidence="1">Uncharacterized protein</fullName>
    </submittedName>
</protein>
<evidence type="ECO:0000313" key="1">
    <source>
        <dbReference type="EMBL" id="SKA29589.1"/>
    </source>
</evidence>
<keyword evidence="2" id="KW-1185">Reference proteome</keyword>
<evidence type="ECO:0000313" key="2">
    <source>
        <dbReference type="Proteomes" id="UP000190367"/>
    </source>
</evidence>
<dbReference type="InterPro" id="IPR027396">
    <property type="entry name" value="DsrEFH-like"/>
</dbReference>
<dbReference type="RefSeq" id="WP_159456079.1">
    <property type="nucleotide sequence ID" value="NZ_FUWZ01000003.1"/>
</dbReference>
<dbReference type="EMBL" id="FUWZ01000003">
    <property type="protein sequence ID" value="SKA29589.1"/>
    <property type="molecule type" value="Genomic_DNA"/>
</dbReference>
<dbReference type="SUPFAM" id="SSF75169">
    <property type="entry name" value="DsrEFH-like"/>
    <property type="match status" value="1"/>
</dbReference>
<dbReference type="InterPro" id="IPR003787">
    <property type="entry name" value="Sulphur_relay_DsrE/F-like"/>
</dbReference>
<dbReference type="Pfam" id="PF02635">
    <property type="entry name" value="DsrE"/>
    <property type="match status" value="1"/>
</dbReference>
<accession>A0A1T4SMY3</accession>
<dbReference type="PANTHER" id="PTHR37691:SF1">
    <property type="entry name" value="BLR3518 PROTEIN"/>
    <property type="match status" value="1"/>
</dbReference>
<gene>
    <name evidence="1" type="ORF">SAMN04488128_103143</name>
</gene>
<dbReference type="OrthoDB" id="678766at2"/>
<name>A0A1T4SMY3_9BACT</name>
<organism evidence="1 2">
    <name type="scientific">Chitinophaga eiseniae</name>
    <dbReference type="NCBI Taxonomy" id="634771"/>
    <lineage>
        <taxon>Bacteria</taxon>
        <taxon>Pseudomonadati</taxon>
        <taxon>Bacteroidota</taxon>
        <taxon>Chitinophagia</taxon>
        <taxon>Chitinophagales</taxon>
        <taxon>Chitinophagaceae</taxon>
        <taxon>Chitinophaga</taxon>
    </lineage>
</organism>
<reference evidence="2" key="1">
    <citation type="submission" date="2017-02" db="EMBL/GenBank/DDBJ databases">
        <authorList>
            <person name="Varghese N."/>
            <person name="Submissions S."/>
        </authorList>
    </citation>
    <scope>NUCLEOTIDE SEQUENCE [LARGE SCALE GENOMIC DNA]</scope>
    <source>
        <strain evidence="2">DSM 22224</strain>
    </source>
</reference>
<dbReference type="STRING" id="634771.SAMN04488128_103143"/>